<sequence>MPPDVIRDILEGVLRLMGIFDTSWVSMKSFLAKRGVREDIATFEARNITPEIRQSVEELLNKNKASFDPKNAKRASAAAAPLAAWVKANVQYSHVTERIEPLEKEQAGLLENLRKTESRKNKLEDQLNSVGAKVNELKEKFQCYTTEAAKLEAEVTKAQDTITAAQQLISQLDGEHTRWNAQMSEIKNELDTLPMRAMLAAAFITYLSAAPEDRRRHCLETWMAQSGLQKFDLRSFLCSESEQLIWKSQGLPSDDLSMENALVILQSVACPFLIDPSSRATEWLRTHLKEHRLEVINQQDNNFMTSLELAVRFGKTLIIQEMDGVEPVLYPLLRRDLIAQEINFTTTRAGLRGQLLALTIQQEKPELETEKTRLLQQEEDKKIQLALLEESLLETLATAQGNILENRELIDSLNQTKASSALIQESLLESHRLQASLDQERDAYLPLAESASKMYFVITDLSKINNMYRFSLASFLRLFQRALQAKKEAENTEARIAALEASLKNMVYEYVCRSLFKADQLMFAMHFVKGMYPELFQESEWDVFTGSVVGEMFKKEEFPSWIDQERHGALAIFKATFPALYQSLCLSDSDLWLSFSQSSQCEQEIPSSFAKKISPFQQLLLVQAVRPDRLQSAMAAFATQALGMKELSPPPLNLRRLYTETLEWEPVLIIISPGADPSQELAELAAETIGRDNYHEISMGQGQADVALATLRECSRNGDWLCLKNLHLVTTWLPLLEKELNVLHPKAGFRLWLTAEVHPRFPPILLQSSLKITYEAPPGLKKNLLRTYESWTPEQISKGGILARAQSLFCLAWFHAVCQERRNYIPQGWTKFYEFSLSDLRAGFEIIDRLFEGGKPFQWEFVHGLLESAIYGGRIDNPSDLRILRSYLEQFFSANLLSSSLSAGQRRSRGGTRYFPPQISLPNSCSILDYRSVIENLPEDDRPAFFGLPANIERSSQRIISSQVISQLRVLSRSVATETQPGFYSDPPEGGFTNRRSGVTGLVIHHSGAVQRHPLGPEYPPIPCCTEQVIRGTQLLTPEVQKLATALLNQECPLTWQNKWEGPEEPMQYLRAVVTRALAIESWVERAGRHALLSDTLDLAELFHPDTFLNALRQETARSMGCSMDSLVFVSSWRSPIVQAKLQVKVGGLQLEGCGFDGVHLCENQHDSPSVSAVPPCYMAWVPQNSAADSTASEESIWLPLYTSSERVKVVTHICLPCGANPNQWIQTGAALFLKQQ</sequence>
<organism evidence="7 8">
    <name type="scientific">Larimichthys crocea</name>
    <name type="common">Large yellow croaker</name>
    <name type="synonym">Pseudosciaena crocea</name>
    <dbReference type="NCBI Taxonomy" id="215358"/>
    <lineage>
        <taxon>Eukaryota</taxon>
        <taxon>Metazoa</taxon>
        <taxon>Chordata</taxon>
        <taxon>Craniata</taxon>
        <taxon>Vertebrata</taxon>
        <taxon>Euteleostomi</taxon>
        <taxon>Actinopterygii</taxon>
        <taxon>Neopterygii</taxon>
        <taxon>Teleostei</taxon>
        <taxon>Neoteleostei</taxon>
        <taxon>Acanthomorphata</taxon>
        <taxon>Eupercaria</taxon>
        <taxon>Sciaenidae</taxon>
        <taxon>Larimichthys</taxon>
    </lineage>
</organism>
<evidence type="ECO:0000259" key="6">
    <source>
        <dbReference type="Pfam" id="PF18199"/>
    </source>
</evidence>
<feature type="domain" description="Dynein heavy chain ATP-binding dynein motor region" evidence="4">
    <location>
        <begin position="341"/>
        <end position="422"/>
    </location>
</feature>
<feature type="domain" description="Dynein heavy chain ATP-binding dynein motor region" evidence="4">
    <location>
        <begin position="246"/>
        <end position="340"/>
    </location>
</feature>
<evidence type="ECO:0000259" key="2">
    <source>
        <dbReference type="Pfam" id="PF03028"/>
    </source>
</evidence>
<evidence type="ECO:0000313" key="7">
    <source>
        <dbReference type="EMBL" id="KAE8295402.1"/>
    </source>
</evidence>
<feature type="domain" description="Dynein heavy chain C-terminal" evidence="6">
    <location>
        <begin position="1027"/>
        <end position="1234"/>
    </location>
</feature>
<dbReference type="InterPro" id="IPR004273">
    <property type="entry name" value="Dynein_heavy_D6_P-loop"/>
</dbReference>
<dbReference type="Gene3D" id="3.40.50.300">
    <property type="entry name" value="P-loop containing nucleotide triphosphate hydrolases"/>
    <property type="match status" value="2"/>
</dbReference>
<dbReference type="GO" id="GO:0005858">
    <property type="term" value="C:axonemal dynein complex"/>
    <property type="evidence" value="ECO:0007669"/>
    <property type="project" value="TreeGrafter"/>
</dbReference>
<proteinExistence type="predicted"/>
<comment type="caution">
    <text evidence="7">The sequence shown here is derived from an EMBL/GenBank/DDBJ whole genome shotgun (WGS) entry which is preliminary data.</text>
</comment>
<dbReference type="GO" id="GO:0008569">
    <property type="term" value="F:minus-end-directed microtubule motor activity"/>
    <property type="evidence" value="ECO:0007669"/>
    <property type="project" value="InterPro"/>
</dbReference>
<protein>
    <submittedName>
        <fullName evidence="7">Cytoplasmic dynein 2 heavy chain 1</fullName>
    </submittedName>
</protein>
<dbReference type="Proteomes" id="UP000424527">
    <property type="component" value="Unassembled WGS sequence"/>
</dbReference>
<evidence type="ECO:0000259" key="5">
    <source>
        <dbReference type="Pfam" id="PF18198"/>
    </source>
</evidence>
<dbReference type="Gene3D" id="1.10.8.1220">
    <property type="match status" value="1"/>
</dbReference>
<evidence type="ECO:0000259" key="4">
    <source>
        <dbReference type="Pfam" id="PF12781"/>
    </source>
</evidence>
<dbReference type="Pfam" id="PF18198">
    <property type="entry name" value="AAA_lid_11"/>
    <property type="match status" value="1"/>
</dbReference>
<reference evidence="7 8" key="1">
    <citation type="submission" date="2019-07" db="EMBL/GenBank/DDBJ databases">
        <title>Chromosome genome assembly for large yellow croaker.</title>
        <authorList>
            <person name="Xiao S."/>
        </authorList>
    </citation>
    <scope>NUCLEOTIDE SEQUENCE [LARGE SCALE GENOMIC DNA]</scope>
    <source>
        <strain evidence="7">JMULYC20181020</strain>
        <tissue evidence="7">Muscle</tissue>
    </source>
</reference>
<dbReference type="FunFam" id="3.40.50.300:FF:000710">
    <property type="entry name" value="Cytoplasmic dynein 2 heavy chain 1"/>
    <property type="match status" value="1"/>
</dbReference>
<evidence type="ECO:0000256" key="1">
    <source>
        <dbReference type="SAM" id="Coils"/>
    </source>
</evidence>
<dbReference type="InterPro" id="IPR043160">
    <property type="entry name" value="Dynein_C_barrel"/>
</dbReference>
<keyword evidence="1" id="KW-0175">Coiled coil</keyword>
<dbReference type="PANTHER" id="PTHR46532">
    <property type="entry name" value="MALE FERTILITY FACTOR KL5"/>
    <property type="match status" value="1"/>
</dbReference>
<feature type="domain" description="Dynein heavy chain coiled coil stalk" evidence="3">
    <location>
        <begin position="21"/>
        <end position="220"/>
    </location>
</feature>
<evidence type="ECO:0000259" key="3">
    <source>
        <dbReference type="Pfam" id="PF12777"/>
    </source>
</evidence>
<dbReference type="FunFam" id="1.10.8.1220:FF:000003">
    <property type="entry name" value="Dynein cytoplasmic 2 heavy chain 1"/>
    <property type="match status" value="1"/>
</dbReference>
<dbReference type="Pfam" id="PF03028">
    <property type="entry name" value="Dynein_heavy"/>
    <property type="match status" value="1"/>
</dbReference>
<dbReference type="InterPro" id="IPR024743">
    <property type="entry name" value="Dynein_HC_stalk"/>
</dbReference>
<evidence type="ECO:0000313" key="8">
    <source>
        <dbReference type="Proteomes" id="UP000424527"/>
    </source>
</evidence>
<dbReference type="FunFam" id="1.10.8.720:FF:000006">
    <property type="entry name" value="cytoplasmic dynein 2 heavy chain 1"/>
    <property type="match status" value="1"/>
</dbReference>
<feature type="domain" description="Dynein heavy chain AAA lid" evidence="5">
    <location>
        <begin position="806"/>
        <end position="951"/>
    </location>
</feature>
<feature type="coiled-coil region" evidence="1">
    <location>
        <begin position="482"/>
        <end position="509"/>
    </location>
</feature>
<keyword evidence="8" id="KW-1185">Reference proteome</keyword>
<feature type="domain" description="Dynein heavy chain region D6 P-loop" evidence="2">
    <location>
        <begin position="665"/>
        <end position="773"/>
    </location>
</feature>
<dbReference type="Pfam" id="PF12781">
    <property type="entry name" value="AAA_9"/>
    <property type="match status" value="2"/>
</dbReference>
<dbReference type="Gene3D" id="6.10.140.1060">
    <property type="match status" value="1"/>
</dbReference>
<dbReference type="AlphaFoldDB" id="A0A6G0IVY1"/>
<dbReference type="GO" id="GO:0045505">
    <property type="term" value="F:dynein intermediate chain binding"/>
    <property type="evidence" value="ECO:0007669"/>
    <property type="project" value="InterPro"/>
</dbReference>
<dbReference type="Gene3D" id="1.10.8.720">
    <property type="entry name" value="Region D6 of dynein motor"/>
    <property type="match status" value="1"/>
</dbReference>
<dbReference type="Pfam" id="PF18199">
    <property type="entry name" value="Dynein_C"/>
    <property type="match status" value="1"/>
</dbReference>
<dbReference type="InterPro" id="IPR027417">
    <property type="entry name" value="P-loop_NTPase"/>
</dbReference>
<dbReference type="PANTHER" id="PTHR46532:SF15">
    <property type="entry name" value="CYTOPLASMIC DYNEIN 2 HEAVY CHAIN 1"/>
    <property type="match status" value="1"/>
</dbReference>
<dbReference type="InterPro" id="IPR026983">
    <property type="entry name" value="DHC"/>
</dbReference>
<dbReference type="Gene3D" id="3.10.490.20">
    <property type="match status" value="1"/>
</dbReference>
<dbReference type="InterPro" id="IPR041228">
    <property type="entry name" value="Dynein_C"/>
</dbReference>
<gene>
    <name evidence="7" type="ORF">D5F01_LYC06331</name>
</gene>
<accession>A0A6G0IVY1</accession>
<feature type="coiled-coil region" evidence="1">
    <location>
        <begin position="106"/>
        <end position="189"/>
    </location>
</feature>
<dbReference type="GO" id="GO:0007018">
    <property type="term" value="P:microtubule-based movement"/>
    <property type="evidence" value="ECO:0007669"/>
    <property type="project" value="InterPro"/>
</dbReference>
<name>A0A6G0IVY1_LARCR</name>
<dbReference type="GO" id="GO:0051959">
    <property type="term" value="F:dynein light intermediate chain binding"/>
    <property type="evidence" value="ECO:0007669"/>
    <property type="project" value="InterPro"/>
</dbReference>
<dbReference type="InterPro" id="IPR035706">
    <property type="entry name" value="AAA_9"/>
</dbReference>
<dbReference type="Gene3D" id="1.20.920.20">
    <property type="match status" value="1"/>
</dbReference>
<dbReference type="InterPro" id="IPR042219">
    <property type="entry name" value="AAA_lid_11_sf"/>
</dbReference>
<dbReference type="FunFam" id="3.10.490.20:FF:000007">
    <property type="entry name" value="Dynein cytoplasmic 2 heavy chain 1"/>
    <property type="match status" value="1"/>
</dbReference>
<dbReference type="Pfam" id="PF12777">
    <property type="entry name" value="MT"/>
    <property type="match status" value="1"/>
</dbReference>
<dbReference type="EMBL" id="REGW02000006">
    <property type="protein sequence ID" value="KAE8295402.1"/>
    <property type="molecule type" value="Genomic_DNA"/>
</dbReference>
<dbReference type="InterPro" id="IPR041658">
    <property type="entry name" value="AAA_lid_11"/>
</dbReference>